<keyword evidence="2" id="KW-1185">Reference proteome</keyword>
<organism evidence="1 2">
    <name type="scientific">Kribbella aluminosa</name>
    <dbReference type="NCBI Taxonomy" id="416017"/>
    <lineage>
        <taxon>Bacteria</taxon>
        <taxon>Bacillati</taxon>
        <taxon>Actinomycetota</taxon>
        <taxon>Actinomycetes</taxon>
        <taxon>Propionibacteriales</taxon>
        <taxon>Kribbellaceae</taxon>
        <taxon>Kribbella</taxon>
    </lineage>
</organism>
<evidence type="ECO:0008006" key="3">
    <source>
        <dbReference type="Google" id="ProtNLM"/>
    </source>
</evidence>
<evidence type="ECO:0000313" key="1">
    <source>
        <dbReference type="EMBL" id="MBP2351788.1"/>
    </source>
</evidence>
<name>A0ABS4UJH1_9ACTN</name>
<dbReference type="EMBL" id="JAGINT010000001">
    <property type="protein sequence ID" value="MBP2351788.1"/>
    <property type="molecule type" value="Genomic_DNA"/>
</dbReference>
<gene>
    <name evidence="1" type="ORF">JOF29_002871</name>
</gene>
<comment type="caution">
    <text evidence="1">The sequence shown here is derived from an EMBL/GenBank/DDBJ whole genome shotgun (WGS) entry which is preliminary data.</text>
</comment>
<sequence length="98" mass="11123">MSLATQFILDITAVRMQHGRDDLRGVEAVRWESISAVREECSVGDLIWWMTRGGGRAYVRLPDGVRGPRIEVVDGRRFHLRSGPADDGYDCLLRLPRI</sequence>
<evidence type="ECO:0000313" key="2">
    <source>
        <dbReference type="Proteomes" id="UP000755585"/>
    </source>
</evidence>
<proteinExistence type="predicted"/>
<dbReference type="Proteomes" id="UP000755585">
    <property type="component" value="Unassembled WGS sequence"/>
</dbReference>
<reference evidence="1 2" key="1">
    <citation type="submission" date="2021-03" db="EMBL/GenBank/DDBJ databases">
        <title>Sequencing the genomes of 1000 actinobacteria strains.</title>
        <authorList>
            <person name="Klenk H.-P."/>
        </authorList>
    </citation>
    <scope>NUCLEOTIDE SEQUENCE [LARGE SCALE GENOMIC DNA]</scope>
    <source>
        <strain evidence="1 2">DSM 18824</strain>
    </source>
</reference>
<protein>
    <recommendedName>
        <fullName evidence="3">DUF3892 domain-containing protein</fullName>
    </recommendedName>
</protein>
<accession>A0ABS4UJH1</accession>